<proteinExistence type="predicted"/>
<reference evidence="2 3" key="1">
    <citation type="submission" date="2014-09" db="EMBL/GenBank/DDBJ databases">
        <title>A draft genome sequence for Xanthomonas axonopodis pv. vasculorum NCPPB 900.</title>
        <authorList>
            <person name="Harrison J."/>
            <person name="Studholme D.J."/>
        </authorList>
    </citation>
    <scope>NUCLEOTIDE SEQUENCE [LARGE SCALE GENOMIC DNA]</scope>
    <source>
        <strain evidence="2 3">NCPPB 900</strain>
    </source>
</reference>
<dbReference type="EMBL" id="JPHD02000032">
    <property type="protein sequence ID" value="KGE53240.1"/>
    <property type="molecule type" value="Genomic_DNA"/>
</dbReference>
<evidence type="ECO:0000313" key="2">
    <source>
        <dbReference type="EMBL" id="KGE53240.1"/>
    </source>
</evidence>
<feature type="region of interest" description="Disordered" evidence="1">
    <location>
        <begin position="45"/>
        <end position="90"/>
    </location>
</feature>
<evidence type="ECO:0000256" key="1">
    <source>
        <dbReference type="SAM" id="MobiDB-lite"/>
    </source>
</evidence>
<evidence type="ECO:0000313" key="3">
    <source>
        <dbReference type="Proteomes" id="UP000028012"/>
    </source>
</evidence>
<protein>
    <submittedName>
        <fullName evidence="2">Uncharacterized protein</fullName>
    </submittedName>
</protein>
<dbReference type="HOGENOM" id="CLU_2440046_0_0_6"/>
<organism evidence="2 3">
    <name type="scientific">Xanthomonas axonopodis pv. vasculorum</name>
    <dbReference type="NCBI Taxonomy" id="325777"/>
    <lineage>
        <taxon>Bacteria</taxon>
        <taxon>Pseudomonadati</taxon>
        <taxon>Pseudomonadota</taxon>
        <taxon>Gammaproteobacteria</taxon>
        <taxon>Lysobacterales</taxon>
        <taxon>Lysobacteraceae</taxon>
        <taxon>Xanthomonas</taxon>
    </lineage>
</organism>
<name>A0A098Q1M6_9XANT</name>
<sequence>MAWVSGIALFGVGTVHLTFDASLRLCGSSSATTSRLTRCTRIAQSGNVPHRPKPQRAAGCHCQRHGRHPDQGKPMARPGCDDGPALAALN</sequence>
<comment type="caution">
    <text evidence="2">The sequence shown here is derived from an EMBL/GenBank/DDBJ whole genome shotgun (WGS) entry which is preliminary data.</text>
</comment>
<gene>
    <name evidence="2" type="ORF">GW15_0203400</name>
</gene>
<dbReference type="AlphaFoldDB" id="A0A098Q1M6"/>
<accession>A0A098Q1M6</accession>
<dbReference type="Proteomes" id="UP000028012">
    <property type="component" value="Unassembled WGS sequence"/>
</dbReference>